<dbReference type="EMBL" id="JBHTMP010000093">
    <property type="protein sequence ID" value="MFD1325752.1"/>
    <property type="molecule type" value="Genomic_DNA"/>
</dbReference>
<name>A0ABW3YMB5_9ACTN</name>
<dbReference type="InterPro" id="IPR017853">
    <property type="entry name" value="GH"/>
</dbReference>
<dbReference type="InterPro" id="IPR013785">
    <property type="entry name" value="Aldolase_TIM"/>
</dbReference>
<dbReference type="RefSeq" id="WP_377578570.1">
    <property type="nucleotide sequence ID" value="NZ_JBHTMP010000093.1"/>
</dbReference>
<proteinExistence type="predicted"/>
<keyword evidence="3" id="KW-1185">Reference proteome</keyword>
<dbReference type="Proteomes" id="UP001597260">
    <property type="component" value="Unassembled WGS sequence"/>
</dbReference>
<comment type="caution">
    <text evidence="2">The sequence shown here is derived from an EMBL/GenBank/DDBJ whole genome shotgun (WGS) entry which is preliminary data.</text>
</comment>
<evidence type="ECO:0000259" key="1">
    <source>
        <dbReference type="Pfam" id="PF03537"/>
    </source>
</evidence>
<dbReference type="PANTHER" id="PTHR35273">
    <property type="entry name" value="ALPHA-1,4 POLYGALACTOSAMINIDASE, PUTATIVE (AFU_ORTHOLOGUE AFUA_3G07890)-RELATED"/>
    <property type="match status" value="1"/>
</dbReference>
<protein>
    <submittedName>
        <fullName evidence="2">Endo alpha-1,4 polygalactosaminidase</fullName>
    </submittedName>
</protein>
<dbReference type="Pfam" id="PF03537">
    <property type="entry name" value="Glyco_hydro_114"/>
    <property type="match status" value="1"/>
</dbReference>
<dbReference type="PANTHER" id="PTHR35273:SF2">
    <property type="entry name" value="ALPHA-GALACTOSIDASE"/>
    <property type="match status" value="1"/>
</dbReference>
<feature type="domain" description="Glycoside-hydrolase family GH114 TIM-barrel" evidence="1">
    <location>
        <begin position="43"/>
        <end position="261"/>
    </location>
</feature>
<sequence>MPERSRPWLTAVASLALVWATAGCALLKEEPATTSWPAGPGLSWQWQLSGTLDPEAEARVFVLDPFTNPAEDTRRLAARDRRLICYVEVGTYLPARPDAARFPVGALGTAADTSGSRWLDIRQWSVLEPIVADRFRLCRGKGFHAVMPAGMDGYANSTGFPLTFDDQLVFNRRVASLARSLGLSPGLTNDLDQVVALAPEFDFAVNEECFQRGECARLLPFIQAGKAVFHVEYDQPTSVFCTTAIGYGFASIRKNRSLDAWREPCPE</sequence>
<accession>A0ABW3YMB5</accession>
<reference evidence="3" key="1">
    <citation type="journal article" date="2019" name="Int. J. Syst. Evol. Microbiol.">
        <title>The Global Catalogue of Microorganisms (GCM) 10K type strain sequencing project: providing services to taxonomists for standard genome sequencing and annotation.</title>
        <authorList>
            <consortium name="The Broad Institute Genomics Platform"/>
            <consortium name="The Broad Institute Genome Sequencing Center for Infectious Disease"/>
            <person name="Wu L."/>
            <person name="Ma J."/>
        </authorList>
    </citation>
    <scope>NUCLEOTIDE SEQUENCE [LARGE SCALE GENOMIC DNA]</scope>
    <source>
        <strain evidence="3">JCM 31037</strain>
    </source>
</reference>
<gene>
    <name evidence="2" type="ORF">ACFQ4H_32200</name>
</gene>
<dbReference type="Gene3D" id="3.20.20.70">
    <property type="entry name" value="Aldolase class I"/>
    <property type="match status" value="1"/>
</dbReference>
<dbReference type="SUPFAM" id="SSF51445">
    <property type="entry name" value="(Trans)glycosidases"/>
    <property type="match status" value="1"/>
</dbReference>
<dbReference type="PROSITE" id="PS51257">
    <property type="entry name" value="PROKAR_LIPOPROTEIN"/>
    <property type="match status" value="1"/>
</dbReference>
<evidence type="ECO:0000313" key="2">
    <source>
        <dbReference type="EMBL" id="MFD1325752.1"/>
    </source>
</evidence>
<organism evidence="2 3">
    <name type="scientific">Micromonospora sonneratiae</name>
    <dbReference type="NCBI Taxonomy" id="1184706"/>
    <lineage>
        <taxon>Bacteria</taxon>
        <taxon>Bacillati</taxon>
        <taxon>Actinomycetota</taxon>
        <taxon>Actinomycetes</taxon>
        <taxon>Micromonosporales</taxon>
        <taxon>Micromonosporaceae</taxon>
        <taxon>Micromonospora</taxon>
    </lineage>
</organism>
<evidence type="ECO:0000313" key="3">
    <source>
        <dbReference type="Proteomes" id="UP001597260"/>
    </source>
</evidence>
<dbReference type="InterPro" id="IPR004352">
    <property type="entry name" value="GH114_TIM-barrel"/>
</dbReference>